<sequence>MCKETLPRHFFHAVCWGYLCGTASFFVVSQSDVFEGVPMMRTANEDFYLARIQEILDGHPSVGSPAFSEYKNEPPLSPPVRYFFSVPVCICETTNGKKDSGRNFRYASV</sequence>
<gene>
    <name evidence="1" type="ORF">COV91_00970</name>
</gene>
<dbReference type="Proteomes" id="UP000229342">
    <property type="component" value="Unassembled WGS sequence"/>
</dbReference>
<dbReference type="EMBL" id="PCVG01000014">
    <property type="protein sequence ID" value="PIQ69046.1"/>
    <property type="molecule type" value="Genomic_DNA"/>
</dbReference>
<comment type="caution">
    <text evidence="1">The sequence shown here is derived from an EMBL/GenBank/DDBJ whole genome shotgun (WGS) entry which is preliminary data.</text>
</comment>
<dbReference type="AlphaFoldDB" id="A0A2H0KCR1"/>
<evidence type="ECO:0000313" key="1">
    <source>
        <dbReference type="EMBL" id="PIQ69046.1"/>
    </source>
</evidence>
<proteinExistence type="predicted"/>
<protein>
    <submittedName>
        <fullName evidence="1">Uncharacterized protein</fullName>
    </submittedName>
</protein>
<accession>A0A2H0KCR1</accession>
<evidence type="ECO:0000313" key="2">
    <source>
        <dbReference type="Proteomes" id="UP000229342"/>
    </source>
</evidence>
<organism evidence="1 2">
    <name type="scientific">Candidatus Taylorbacteria bacterium CG11_big_fil_rev_8_21_14_0_20_46_11</name>
    <dbReference type="NCBI Taxonomy" id="1975025"/>
    <lineage>
        <taxon>Bacteria</taxon>
        <taxon>Candidatus Tayloriibacteriota</taxon>
    </lineage>
</organism>
<reference evidence="1 2" key="1">
    <citation type="submission" date="2017-09" db="EMBL/GenBank/DDBJ databases">
        <title>Depth-based differentiation of microbial function through sediment-hosted aquifers and enrichment of novel symbionts in the deep terrestrial subsurface.</title>
        <authorList>
            <person name="Probst A.J."/>
            <person name="Ladd B."/>
            <person name="Jarett J.K."/>
            <person name="Geller-Mcgrath D.E."/>
            <person name="Sieber C.M."/>
            <person name="Emerson J.B."/>
            <person name="Anantharaman K."/>
            <person name="Thomas B.C."/>
            <person name="Malmstrom R."/>
            <person name="Stieglmeier M."/>
            <person name="Klingl A."/>
            <person name="Woyke T."/>
            <person name="Ryan C.M."/>
            <person name="Banfield J.F."/>
        </authorList>
    </citation>
    <scope>NUCLEOTIDE SEQUENCE [LARGE SCALE GENOMIC DNA]</scope>
    <source>
        <strain evidence="1">CG11_big_fil_rev_8_21_14_0_20_46_11</strain>
    </source>
</reference>
<name>A0A2H0KCR1_9BACT</name>